<dbReference type="EMBL" id="MU070175">
    <property type="protein sequence ID" value="KAF5829326.1"/>
    <property type="molecule type" value="Genomic_DNA"/>
</dbReference>
<protein>
    <submittedName>
        <fullName evidence="4">Ankyrin repeat-containing domain protein</fullName>
    </submittedName>
</protein>
<evidence type="ECO:0000256" key="3">
    <source>
        <dbReference type="PROSITE-ProRule" id="PRU00023"/>
    </source>
</evidence>
<organism evidence="4 5">
    <name type="scientific">Dunaliella salina</name>
    <name type="common">Green alga</name>
    <name type="synonym">Protococcus salinus</name>
    <dbReference type="NCBI Taxonomy" id="3046"/>
    <lineage>
        <taxon>Eukaryota</taxon>
        <taxon>Viridiplantae</taxon>
        <taxon>Chlorophyta</taxon>
        <taxon>core chlorophytes</taxon>
        <taxon>Chlorophyceae</taxon>
        <taxon>CS clade</taxon>
        <taxon>Chlamydomonadales</taxon>
        <taxon>Dunaliellaceae</taxon>
        <taxon>Dunaliella</taxon>
    </lineage>
</organism>
<proteinExistence type="predicted"/>
<dbReference type="PROSITE" id="PS50088">
    <property type="entry name" value="ANK_REPEAT"/>
    <property type="match status" value="2"/>
</dbReference>
<evidence type="ECO:0000256" key="2">
    <source>
        <dbReference type="ARBA" id="ARBA00023043"/>
    </source>
</evidence>
<feature type="repeat" description="ANK" evidence="3">
    <location>
        <begin position="1"/>
        <end position="33"/>
    </location>
</feature>
<dbReference type="PRINTS" id="PR01415">
    <property type="entry name" value="ANKYRIN"/>
</dbReference>
<keyword evidence="1" id="KW-0677">Repeat</keyword>
<feature type="repeat" description="ANK" evidence="3">
    <location>
        <begin position="34"/>
        <end position="66"/>
    </location>
</feature>
<evidence type="ECO:0000313" key="4">
    <source>
        <dbReference type="EMBL" id="KAF5829326.1"/>
    </source>
</evidence>
<dbReference type="SUPFAM" id="SSF48403">
    <property type="entry name" value="Ankyrin repeat"/>
    <property type="match status" value="1"/>
</dbReference>
<gene>
    <name evidence="4" type="ORF">DUNSADRAFT_16268</name>
</gene>
<name>A0ABQ7G3Z3_DUNSA</name>
<comment type="caution">
    <text evidence="4">The sequence shown here is derived from an EMBL/GenBank/DDBJ whole genome shotgun (WGS) entry which is preliminary data.</text>
</comment>
<dbReference type="Proteomes" id="UP000815325">
    <property type="component" value="Unassembled WGS sequence"/>
</dbReference>
<dbReference type="InterPro" id="IPR036770">
    <property type="entry name" value="Ankyrin_rpt-contain_sf"/>
</dbReference>
<reference evidence="4" key="1">
    <citation type="submission" date="2017-08" db="EMBL/GenBank/DDBJ databases">
        <authorList>
            <person name="Polle J.E."/>
            <person name="Barry K."/>
            <person name="Cushman J."/>
            <person name="Schmutz J."/>
            <person name="Tran D."/>
            <person name="Hathwaick L.T."/>
            <person name="Yim W.C."/>
            <person name="Jenkins J."/>
            <person name="Mckie-Krisberg Z.M."/>
            <person name="Prochnik S."/>
            <person name="Lindquist E."/>
            <person name="Dockter R.B."/>
            <person name="Adam C."/>
            <person name="Molina H."/>
            <person name="Bunkerborg J."/>
            <person name="Jin E."/>
            <person name="Buchheim M."/>
            <person name="Magnuson J."/>
        </authorList>
    </citation>
    <scope>NUCLEOTIDE SEQUENCE</scope>
    <source>
        <strain evidence="4">CCAP 19/18</strain>
    </source>
</reference>
<feature type="non-terminal residue" evidence="4">
    <location>
        <position position="1"/>
    </location>
</feature>
<keyword evidence="2 3" id="KW-0040">ANK repeat</keyword>
<dbReference type="SMART" id="SM00248">
    <property type="entry name" value="ANK"/>
    <property type="match status" value="2"/>
</dbReference>
<dbReference type="PANTHER" id="PTHR24171:SF10">
    <property type="entry name" value="ANKYRIN REPEAT DOMAIN-CONTAINING PROTEIN 29-LIKE"/>
    <property type="match status" value="1"/>
</dbReference>
<accession>A0ABQ7G3Z3</accession>
<dbReference type="Gene3D" id="1.25.40.20">
    <property type="entry name" value="Ankyrin repeat-containing domain"/>
    <property type="match status" value="1"/>
</dbReference>
<evidence type="ECO:0000256" key="1">
    <source>
        <dbReference type="ARBA" id="ARBA00022737"/>
    </source>
</evidence>
<keyword evidence="5" id="KW-1185">Reference proteome</keyword>
<dbReference type="InterPro" id="IPR002110">
    <property type="entry name" value="Ankyrin_rpt"/>
</dbReference>
<dbReference type="PANTHER" id="PTHR24171">
    <property type="entry name" value="ANKYRIN REPEAT DOMAIN-CONTAINING PROTEIN 39-RELATED"/>
    <property type="match status" value="1"/>
</dbReference>
<evidence type="ECO:0000313" key="5">
    <source>
        <dbReference type="Proteomes" id="UP000815325"/>
    </source>
</evidence>
<sequence>DGRTPLWTASFNGHREVVHLLLNKGAVVDKANNAGATPLFVASQQGHMDVSRLLLERGAVVDRALSL</sequence>
<dbReference type="PROSITE" id="PS50297">
    <property type="entry name" value="ANK_REP_REGION"/>
    <property type="match status" value="2"/>
</dbReference>
<dbReference type="Pfam" id="PF12796">
    <property type="entry name" value="Ank_2"/>
    <property type="match status" value="1"/>
</dbReference>